<feature type="domain" description="SRP54-type proteins GTP-binding" evidence="10">
    <location>
        <begin position="616"/>
        <end position="629"/>
    </location>
</feature>
<evidence type="ECO:0000256" key="6">
    <source>
        <dbReference type="ARBA" id="ARBA00023136"/>
    </source>
</evidence>
<feature type="compositionally biased region" description="Basic and acidic residues" evidence="8">
    <location>
        <begin position="191"/>
        <end position="202"/>
    </location>
</feature>
<keyword evidence="3" id="KW-0547">Nucleotide-binding</keyword>
<dbReference type="SUPFAM" id="SSF47364">
    <property type="entry name" value="Domain of the SRP/SRP receptor G-proteins"/>
    <property type="match status" value="1"/>
</dbReference>
<dbReference type="CDD" id="cd14826">
    <property type="entry name" value="SR_alpha_SRX"/>
    <property type="match status" value="1"/>
</dbReference>
<dbReference type="PANTHER" id="PTHR43134">
    <property type="entry name" value="SIGNAL RECOGNITION PARTICLE RECEPTOR SUBUNIT ALPHA"/>
    <property type="match status" value="1"/>
</dbReference>
<dbReference type="EMBL" id="CAUYUE010000008">
    <property type="protein sequence ID" value="CAK0783315.1"/>
    <property type="molecule type" value="Genomic_DNA"/>
</dbReference>
<evidence type="ECO:0000256" key="2">
    <source>
        <dbReference type="ARBA" id="ARBA00008531"/>
    </source>
</evidence>
<evidence type="ECO:0000256" key="8">
    <source>
        <dbReference type="SAM" id="MobiDB-lite"/>
    </source>
</evidence>
<dbReference type="InterPro" id="IPR007222">
    <property type="entry name" value="Sig_recog_particle_rcpt_asu_N"/>
</dbReference>
<dbReference type="InterPro" id="IPR011012">
    <property type="entry name" value="Longin-like_dom_sf"/>
</dbReference>
<feature type="compositionally biased region" description="Acidic residues" evidence="8">
    <location>
        <begin position="301"/>
        <end position="316"/>
    </location>
</feature>
<feature type="compositionally biased region" description="Polar residues" evidence="8">
    <location>
        <begin position="179"/>
        <end position="188"/>
    </location>
</feature>
<reference evidence="11 12" key="1">
    <citation type="submission" date="2023-10" db="EMBL/GenBank/DDBJ databases">
        <authorList>
            <person name="Maclean D."/>
            <person name="Macfadyen A."/>
        </authorList>
    </citation>
    <scope>NUCLEOTIDE SEQUENCE [LARGE SCALE GENOMIC DNA]</scope>
</reference>
<comment type="subcellular location">
    <subcellularLocation>
        <location evidence="1">Endoplasmic reticulum membrane</location>
        <topology evidence="1">Peripheral membrane protein</topology>
        <orientation evidence="1">Cytoplasmic side</orientation>
    </subcellularLocation>
</comment>
<dbReference type="GO" id="GO:0003924">
    <property type="term" value="F:GTPase activity"/>
    <property type="evidence" value="ECO:0007669"/>
    <property type="project" value="InterPro"/>
</dbReference>
<comment type="caution">
    <text evidence="11">The sequence shown here is derived from an EMBL/GenBank/DDBJ whole genome shotgun (WGS) entry which is preliminary data.</text>
</comment>
<dbReference type="GO" id="GO:0005525">
    <property type="term" value="F:GTP binding"/>
    <property type="evidence" value="ECO:0007669"/>
    <property type="project" value="UniProtKB-KW"/>
</dbReference>
<keyword evidence="7" id="KW-0675">Receptor</keyword>
<dbReference type="Pfam" id="PF00448">
    <property type="entry name" value="SRP54"/>
    <property type="match status" value="1"/>
</dbReference>
<keyword evidence="6" id="KW-0472">Membrane</keyword>
<dbReference type="GO" id="GO:0005785">
    <property type="term" value="C:signal recognition particle receptor complex"/>
    <property type="evidence" value="ECO:0007669"/>
    <property type="project" value="InterPro"/>
</dbReference>
<evidence type="ECO:0000259" key="10">
    <source>
        <dbReference type="PROSITE" id="PS00300"/>
    </source>
</evidence>
<evidence type="ECO:0000256" key="1">
    <source>
        <dbReference type="ARBA" id="ARBA00004397"/>
    </source>
</evidence>
<organism evidence="11 12">
    <name type="scientific">Coccomyxa viridis</name>
    <dbReference type="NCBI Taxonomy" id="1274662"/>
    <lineage>
        <taxon>Eukaryota</taxon>
        <taxon>Viridiplantae</taxon>
        <taxon>Chlorophyta</taxon>
        <taxon>core chlorophytes</taxon>
        <taxon>Trebouxiophyceae</taxon>
        <taxon>Trebouxiophyceae incertae sedis</taxon>
        <taxon>Coccomyxaceae</taxon>
        <taxon>Coccomyxa</taxon>
    </lineage>
</organism>
<dbReference type="InterPro" id="IPR027417">
    <property type="entry name" value="P-loop_NTPase"/>
</dbReference>
<proteinExistence type="inferred from homology"/>
<dbReference type="SUPFAM" id="SSF52540">
    <property type="entry name" value="P-loop containing nucleoside triphosphate hydrolases"/>
    <property type="match status" value="1"/>
</dbReference>
<gene>
    <name evidence="11" type="ORF">CVIRNUC_006514</name>
</gene>
<dbReference type="FunFam" id="3.40.50.300:FF:000188">
    <property type="entry name" value="signal recognition particle receptor subunit alpha"/>
    <property type="match status" value="1"/>
</dbReference>
<feature type="compositionally biased region" description="Basic and acidic residues" evidence="8">
    <location>
        <begin position="270"/>
        <end position="284"/>
    </location>
</feature>
<dbReference type="Gene3D" id="3.30.450.60">
    <property type="match status" value="1"/>
</dbReference>
<dbReference type="Proteomes" id="UP001314263">
    <property type="component" value="Unassembled WGS sequence"/>
</dbReference>
<keyword evidence="9" id="KW-0732">Signal</keyword>
<evidence type="ECO:0000256" key="7">
    <source>
        <dbReference type="ARBA" id="ARBA00023170"/>
    </source>
</evidence>
<dbReference type="PANTHER" id="PTHR43134:SF1">
    <property type="entry name" value="SIGNAL RECOGNITION PARTICLE RECEPTOR SUBUNIT ALPHA"/>
    <property type="match status" value="1"/>
</dbReference>
<evidence type="ECO:0000256" key="4">
    <source>
        <dbReference type="ARBA" id="ARBA00022824"/>
    </source>
</evidence>
<feature type="signal peptide" evidence="9">
    <location>
        <begin position="1"/>
        <end position="23"/>
    </location>
</feature>
<feature type="chain" id="PRO_5043931479" description="SRP54-type proteins GTP-binding domain-containing protein" evidence="9">
    <location>
        <begin position="24"/>
        <end position="643"/>
    </location>
</feature>
<evidence type="ECO:0000256" key="9">
    <source>
        <dbReference type="SAM" id="SignalP"/>
    </source>
</evidence>
<dbReference type="GO" id="GO:0006886">
    <property type="term" value="P:intracellular protein transport"/>
    <property type="evidence" value="ECO:0007669"/>
    <property type="project" value="InterPro"/>
</dbReference>
<dbReference type="PROSITE" id="PS00300">
    <property type="entry name" value="SRP54"/>
    <property type="match status" value="1"/>
</dbReference>
<dbReference type="Pfam" id="PF04086">
    <property type="entry name" value="SRP-alpha_N"/>
    <property type="match status" value="1"/>
</dbReference>
<feature type="compositionally biased region" description="Basic and acidic residues" evidence="8">
    <location>
        <begin position="234"/>
        <end position="248"/>
    </location>
</feature>
<accession>A0AAV1IAK1</accession>
<dbReference type="CDD" id="cd17876">
    <property type="entry name" value="SRalpha_C"/>
    <property type="match status" value="1"/>
</dbReference>
<dbReference type="InterPro" id="IPR003593">
    <property type="entry name" value="AAA+_ATPase"/>
</dbReference>
<feature type="region of interest" description="Disordered" evidence="8">
    <location>
        <begin position="127"/>
        <end position="331"/>
    </location>
</feature>
<keyword evidence="4" id="KW-0256">Endoplasmic reticulum</keyword>
<dbReference type="SMART" id="SM00382">
    <property type="entry name" value="AAA"/>
    <property type="match status" value="1"/>
</dbReference>
<comment type="similarity">
    <text evidence="2">Belongs to the GTP-binding SRP family.</text>
</comment>
<dbReference type="Gene3D" id="3.40.50.300">
    <property type="entry name" value="P-loop containing nucleotide triphosphate hydrolases"/>
    <property type="match status" value="1"/>
</dbReference>
<evidence type="ECO:0000256" key="5">
    <source>
        <dbReference type="ARBA" id="ARBA00023134"/>
    </source>
</evidence>
<dbReference type="InterPro" id="IPR036225">
    <property type="entry name" value="SRP/SRP_N"/>
</dbReference>
<keyword evidence="12" id="KW-1185">Reference proteome</keyword>
<dbReference type="Gene3D" id="1.20.120.140">
    <property type="entry name" value="Signal recognition particle SRP54, nucleotide-binding domain"/>
    <property type="match status" value="1"/>
</dbReference>
<dbReference type="InterPro" id="IPR000897">
    <property type="entry name" value="SRP54_GTPase_dom"/>
</dbReference>
<evidence type="ECO:0000313" key="11">
    <source>
        <dbReference type="EMBL" id="CAK0783315.1"/>
    </source>
</evidence>
<dbReference type="SUPFAM" id="SSF64356">
    <property type="entry name" value="SNARE-like"/>
    <property type="match status" value="1"/>
</dbReference>
<dbReference type="GO" id="GO:0006614">
    <property type="term" value="P:SRP-dependent cotranslational protein targeting to membrane"/>
    <property type="evidence" value="ECO:0007669"/>
    <property type="project" value="InterPro"/>
</dbReference>
<name>A0AAV1IAK1_9CHLO</name>
<dbReference type="AlphaFoldDB" id="A0AAV1IAK1"/>
<protein>
    <recommendedName>
        <fullName evidence="10">SRP54-type proteins GTP-binding domain-containing protein</fullName>
    </recommendedName>
</protein>
<keyword evidence="5" id="KW-0342">GTP-binding</keyword>
<dbReference type="GO" id="GO:0005047">
    <property type="term" value="F:signal recognition particle binding"/>
    <property type="evidence" value="ECO:0007669"/>
    <property type="project" value="InterPro"/>
</dbReference>
<dbReference type="InterPro" id="IPR042101">
    <property type="entry name" value="SRP54_N_sf"/>
</dbReference>
<evidence type="ECO:0000313" key="12">
    <source>
        <dbReference type="Proteomes" id="UP001314263"/>
    </source>
</evidence>
<sequence length="643" mass="69111">MLEYACIFTKGGALLWTWSLVSGSGLRGNPVDALIRTCLLEDRSGESSFTYTPPSGSPYSLKWTMHNGLELVFVAVYQKALKLLYVDQLLERMKAQFVLQYEPKVYDYPTFSDSFEKARRELEAAADSPLKGRLGAAQAVQSRGGNNAAAGGDQIGNKKGTNSDSDGRIPVKAVAEGIVTSNTATDIDSSGEEKEETKAKEKDEEEEDGAFDVSNIKGRLGKRQAAGGKRGKKGTAEDSDKKKAEAKKPKQKVARKWDGNSADKPVLDYSQKEDGEAAAGDRQDISQPLADLSLKSRVDEFDNDEEDDADEDDDEAALGGQPGSTEAAGSSGFLSGWVRSIKTSVVGTAALTREDIAPALLALKGRLMERNVAENIAERVCESVAAGLVGQKLAGFTRISSAVRAAVEGALTRILTPKRSIDVLRDIAAAKAQGRPYSIVFVGVNGVGKSTNLAKVAYWLLQNNISVMIAACDTFRSGAVEQLKTHCVRLGVPLYERGYEKDPAKVALEGLRAAERNKKDVLLVDTAGRMQDNEPLMRALSNLIVVNSPDLVLFVGEALVGNDAVDQLTKFNQRLADLAQDAATAHTIDGILLTKFDTIDDKVGAALSMVYTSGAPIMFVGCGQTYVDLKRLNTKSVVRSLLK</sequence>
<dbReference type="SMART" id="SM00962">
    <property type="entry name" value="SRP54"/>
    <property type="match status" value="1"/>
</dbReference>
<evidence type="ECO:0000256" key="3">
    <source>
        <dbReference type="ARBA" id="ARBA00022741"/>
    </source>
</evidence>